<comment type="caution">
    <text evidence="1">The sequence shown here is derived from an EMBL/GenBank/DDBJ whole genome shotgun (WGS) entry which is preliminary data.</text>
</comment>
<protein>
    <submittedName>
        <fullName evidence="1">Uncharacterized protein</fullName>
    </submittedName>
</protein>
<dbReference type="AlphaFoldDB" id="A0A368EZS6"/>
<keyword evidence="2" id="KW-1185">Reference proteome</keyword>
<accession>A0A368EZS6</accession>
<dbReference type="Proteomes" id="UP000252519">
    <property type="component" value="Unassembled WGS sequence"/>
</dbReference>
<dbReference type="EMBL" id="JOJR01022521">
    <property type="protein sequence ID" value="RCN24185.1"/>
    <property type="molecule type" value="Genomic_DNA"/>
</dbReference>
<proteinExistence type="predicted"/>
<gene>
    <name evidence="1" type="ORF">ANCCAN_30125</name>
</gene>
<name>A0A368EZS6_ANCCA</name>
<evidence type="ECO:0000313" key="1">
    <source>
        <dbReference type="EMBL" id="RCN24185.1"/>
    </source>
</evidence>
<organism evidence="1 2">
    <name type="scientific">Ancylostoma caninum</name>
    <name type="common">Dog hookworm</name>
    <dbReference type="NCBI Taxonomy" id="29170"/>
    <lineage>
        <taxon>Eukaryota</taxon>
        <taxon>Metazoa</taxon>
        <taxon>Ecdysozoa</taxon>
        <taxon>Nematoda</taxon>
        <taxon>Chromadorea</taxon>
        <taxon>Rhabditida</taxon>
        <taxon>Rhabditina</taxon>
        <taxon>Rhabditomorpha</taxon>
        <taxon>Strongyloidea</taxon>
        <taxon>Ancylostomatidae</taxon>
        <taxon>Ancylostomatinae</taxon>
        <taxon>Ancylostoma</taxon>
    </lineage>
</organism>
<sequence>MMLKPALQATPTMVQMQLWRNILSPLVEVLLRLVPAIRELPLLMT</sequence>
<evidence type="ECO:0000313" key="2">
    <source>
        <dbReference type="Proteomes" id="UP000252519"/>
    </source>
</evidence>
<reference evidence="1 2" key="1">
    <citation type="submission" date="2014-10" db="EMBL/GenBank/DDBJ databases">
        <title>Draft genome of the hookworm Ancylostoma caninum.</title>
        <authorList>
            <person name="Mitreva M."/>
        </authorList>
    </citation>
    <scope>NUCLEOTIDE SEQUENCE [LARGE SCALE GENOMIC DNA]</scope>
    <source>
        <strain evidence="1 2">Baltimore</strain>
    </source>
</reference>